<dbReference type="PANTHER" id="PTHR11102:SF160">
    <property type="entry name" value="ERAD-ASSOCIATED E3 UBIQUITIN-PROTEIN LIGASE COMPONENT HRD3"/>
    <property type="match status" value="1"/>
</dbReference>
<proteinExistence type="predicted"/>
<name>A0AA51MQB9_9GAMM</name>
<dbReference type="SUPFAM" id="SSF81901">
    <property type="entry name" value="HCP-like"/>
    <property type="match status" value="1"/>
</dbReference>
<gene>
    <name evidence="2" type="ORF">RCC75_01455</name>
    <name evidence="3" type="ORF">RCG00_06215</name>
</gene>
<evidence type="ECO:0000313" key="2">
    <source>
        <dbReference type="EMBL" id="MDQ5767178.1"/>
    </source>
</evidence>
<dbReference type="InterPro" id="IPR006597">
    <property type="entry name" value="Sel1-like"/>
</dbReference>
<dbReference type="PANTHER" id="PTHR11102">
    <property type="entry name" value="SEL-1-LIKE PROTEIN"/>
    <property type="match status" value="1"/>
</dbReference>
<dbReference type="Pfam" id="PF08238">
    <property type="entry name" value="Sel1"/>
    <property type="match status" value="3"/>
</dbReference>
<dbReference type="Proteomes" id="UP001229862">
    <property type="component" value="Chromosome"/>
</dbReference>
<dbReference type="SMART" id="SM00671">
    <property type="entry name" value="SEL1"/>
    <property type="match status" value="3"/>
</dbReference>
<evidence type="ECO:0000313" key="4">
    <source>
        <dbReference type="Proteomes" id="UP001223336"/>
    </source>
</evidence>
<evidence type="ECO:0000313" key="3">
    <source>
        <dbReference type="EMBL" id="WML87959.1"/>
    </source>
</evidence>
<dbReference type="PROSITE" id="PS51257">
    <property type="entry name" value="PROKAR_LIPOPROTEIN"/>
    <property type="match status" value="1"/>
</dbReference>
<dbReference type="RefSeq" id="WP_236499656.1">
    <property type="nucleotide sequence ID" value="NZ_CP133197.1"/>
</dbReference>
<accession>A0AA51MQB9</accession>
<keyword evidence="4" id="KW-1185">Reference proteome</keyword>
<feature type="chain" id="PRO_5041426577" evidence="1">
    <location>
        <begin position="24"/>
        <end position="180"/>
    </location>
</feature>
<sequence>MSNKNLLIFVYMLALVFSIGACSNNDSSPNRLNTNLNDPQIKTVEKYENNIDLMKNAAQQGDVVAMSLLGDKYLKGDGVEKDIKKGIAWLTNAADKGNSLAQQSLGYTYLFESTIQNDSKAFFWFKKSAEQGDGISQLELANMYANGSGVVKDLKLASQWLKKANDNGLDTPSALKYLQK</sequence>
<dbReference type="Gene3D" id="1.25.40.10">
    <property type="entry name" value="Tetratricopeptide repeat domain"/>
    <property type="match status" value="1"/>
</dbReference>
<dbReference type="Proteomes" id="UP001223336">
    <property type="component" value="Unassembled WGS sequence"/>
</dbReference>
<reference evidence="3 4" key="1">
    <citation type="submission" date="2023-08" db="EMBL/GenBank/DDBJ databases">
        <title>New molecular markers tilS and rpoB for phylogenetic and monitoring studies of the genus Thiothrix biodiversity.</title>
        <authorList>
            <person name="Ravin N.V."/>
            <person name="Smolyakov D."/>
            <person name="Markov N.D."/>
            <person name="Beletsky A.V."/>
            <person name="Mardanov A.V."/>
            <person name="Rudenko T.S."/>
            <person name="Grabovich M.Y."/>
        </authorList>
    </citation>
    <scope>NUCLEOTIDE SEQUENCE</scope>
    <source>
        <strain evidence="3">DNT52</strain>
        <strain evidence="2 4">H33</strain>
    </source>
</reference>
<dbReference type="EMBL" id="CP133217">
    <property type="protein sequence ID" value="WML87959.1"/>
    <property type="molecule type" value="Genomic_DNA"/>
</dbReference>
<dbReference type="EMBL" id="JAVFKN010000001">
    <property type="protein sequence ID" value="MDQ5767178.1"/>
    <property type="molecule type" value="Genomic_DNA"/>
</dbReference>
<keyword evidence="1" id="KW-0732">Signal</keyword>
<dbReference type="InterPro" id="IPR050767">
    <property type="entry name" value="Sel1_AlgK"/>
</dbReference>
<organism evidence="3">
    <name type="scientific">Thiothrix subterranea</name>
    <dbReference type="NCBI Taxonomy" id="2735563"/>
    <lineage>
        <taxon>Bacteria</taxon>
        <taxon>Pseudomonadati</taxon>
        <taxon>Pseudomonadota</taxon>
        <taxon>Gammaproteobacteria</taxon>
        <taxon>Thiotrichales</taxon>
        <taxon>Thiotrichaceae</taxon>
        <taxon>Thiothrix</taxon>
    </lineage>
</organism>
<dbReference type="AlphaFoldDB" id="A0AA51MQB9"/>
<dbReference type="InterPro" id="IPR011990">
    <property type="entry name" value="TPR-like_helical_dom_sf"/>
</dbReference>
<feature type="signal peptide" evidence="1">
    <location>
        <begin position="1"/>
        <end position="23"/>
    </location>
</feature>
<protein>
    <submittedName>
        <fullName evidence="3">Tetratricopeptide repeat protein</fullName>
    </submittedName>
</protein>
<evidence type="ECO:0000256" key="1">
    <source>
        <dbReference type="SAM" id="SignalP"/>
    </source>
</evidence>